<dbReference type="GO" id="GO:0097255">
    <property type="term" value="C:R2TP complex"/>
    <property type="evidence" value="ECO:0007669"/>
    <property type="project" value="TreeGrafter"/>
</dbReference>
<dbReference type="InterPro" id="IPR041442">
    <property type="entry name" value="PIH1D1/2/3_CS-like"/>
</dbReference>
<dbReference type="PANTHER" id="PTHR22997:SF0">
    <property type="entry name" value="PIH1 DOMAIN-CONTAINING PROTEIN 1"/>
    <property type="match status" value="1"/>
</dbReference>
<dbReference type="VEuPathDB" id="VectorBase:GBRI004752"/>
<dbReference type="EnsemblMetazoa" id="GBRI004752-RA">
    <property type="protein sequence ID" value="GBRI004752-PA"/>
    <property type="gene ID" value="GBRI004752"/>
</dbReference>
<name>A0A1A9W373_9MUSC</name>
<comment type="function">
    <text evidence="3">Involved in the assembly of C/D box small nucleolar ribonucleoprotein (snoRNP) particles. Recruits the SWI/SNF complex to the core promoter of rRNA genes and enhances pre-rRNA transcription. Mediates interaction of TELO2 with the R2TP complex which is necessary for the stability of MTOR and SMG1. Positively regulates the assembly and activity of the mTORC1 complex.</text>
</comment>
<accession>A0A1A9W373</accession>
<dbReference type="STRING" id="37001.A0A1A9W373"/>
<dbReference type="PANTHER" id="PTHR22997">
    <property type="entry name" value="PIH1 DOMAIN-CONTAINING PROTEIN 1"/>
    <property type="match status" value="1"/>
</dbReference>
<dbReference type="InterPro" id="IPR012981">
    <property type="entry name" value="PIH1_N"/>
</dbReference>
<reference evidence="6" key="2">
    <citation type="submission" date="2020-05" db="UniProtKB">
        <authorList>
            <consortium name="EnsemblMetazoa"/>
        </authorList>
    </citation>
    <scope>IDENTIFICATION</scope>
    <source>
        <strain evidence="6">IAEA</strain>
    </source>
</reference>
<dbReference type="GO" id="GO:1990904">
    <property type="term" value="C:ribonucleoprotein complex"/>
    <property type="evidence" value="ECO:0007669"/>
    <property type="project" value="TreeGrafter"/>
</dbReference>
<comment type="similarity">
    <text evidence="1">Belongs to the PIH1 family.</text>
</comment>
<protein>
    <recommendedName>
        <fullName evidence="2">PIH1 domain-containing protein 1</fullName>
    </recommendedName>
</protein>
<organism evidence="6 7">
    <name type="scientific">Glossina brevipalpis</name>
    <dbReference type="NCBI Taxonomy" id="37001"/>
    <lineage>
        <taxon>Eukaryota</taxon>
        <taxon>Metazoa</taxon>
        <taxon>Ecdysozoa</taxon>
        <taxon>Arthropoda</taxon>
        <taxon>Hexapoda</taxon>
        <taxon>Insecta</taxon>
        <taxon>Pterygota</taxon>
        <taxon>Neoptera</taxon>
        <taxon>Endopterygota</taxon>
        <taxon>Diptera</taxon>
        <taxon>Brachycera</taxon>
        <taxon>Muscomorpha</taxon>
        <taxon>Hippoboscoidea</taxon>
        <taxon>Glossinidae</taxon>
        <taxon>Glossina</taxon>
    </lineage>
</organism>
<dbReference type="Proteomes" id="UP000091820">
    <property type="component" value="Unassembled WGS sequence"/>
</dbReference>
<evidence type="ECO:0000256" key="1">
    <source>
        <dbReference type="ARBA" id="ARBA00008511"/>
    </source>
</evidence>
<keyword evidence="7" id="KW-1185">Reference proteome</keyword>
<dbReference type="InterPro" id="IPR050734">
    <property type="entry name" value="PIH1/Kintoun_subfamily"/>
</dbReference>
<evidence type="ECO:0000259" key="5">
    <source>
        <dbReference type="Pfam" id="PF18201"/>
    </source>
</evidence>
<dbReference type="GO" id="GO:0005737">
    <property type="term" value="C:cytoplasm"/>
    <property type="evidence" value="ECO:0007669"/>
    <property type="project" value="TreeGrafter"/>
</dbReference>
<dbReference type="Pfam" id="PF18201">
    <property type="entry name" value="PIH1_CS"/>
    <property type="match status" value="1"/>
</dbReference>
<reference evidence="7" key="1">
    <citation type="submission" date="2014-03" db="EMBL/GenBank/DDBJ databases">
        <authorList>
            <person name="Aksoy S."/>
            <person name="Warren W."/>
            <person name="Wilson R.K."/>
        </authorList>
    </citation>
    <scope>NUCLEOTIDE SEQUENCE [LARGE SCALE GENOMIC DNA]</scope>
    <source>
        <strain evidence="7">IAEA</strain>
    </source>
</reference>
<evidence type="ECO:0000313" key="7">
    <source>
        <dbReference type="Proteomes" id="UP000091820"/>
    </source>
</evidence>
<proteinExistence type="inferred from homology"/>
<evidence type="ECO:0000313" key="6">
    <source>
        <dbReference type="EnsemblMetazoa" id="GBRI004752-PA"/>
    </source>
</evidence>
<evidence type="ECO:0000256" key="2">
    <source>
        <dbReference type="ARBA" id="ARBA00040540"/>
    </source>
</evidence>
<evidence type="ECO:0000259" key="4">
    <source>
        <dbReference type="Pfam" id="PF08190"/>
    </source>
</evidence>
<evidence type="ECO:0000256" key="3">
    <source>
        <dbReference type="ARBA" id="ARBA00046233"/>
    </source>
</evidence>
<dbReference type="GO" id="GO:0000492">
    <property type="term" value="P:box C/D snoRNP assembly"/>
    <property type="evidence" value="ECO:0007669"/>
    <property type="project" value="TreeGrafter"/>
</dbReference>
<dbReference type="AlphaFoldDB" id="A0A1A9W373"/>
<sequence>MSSQNNFFDVDNILLRGNVKFIQNDFEESFFEHLDAGSGTSAQSVAPPDDFKIIQPRAGCCIKTFKINSNEKYFINVCQTEEITAPEDLTDVQLTAILNSDEPSSFRIPMSIAEPRITKDKSNNPVEAVDIALNPKFFAKIEKSLLFRDFFSALIAEALNDKYNVQIKLDKVIILNNRKFIGTLVTHRIRTGANENATSSSKSSNERDTMEIKIAQASTSTDTLGTNKPLIEEINSNVAEVANKTSEENKEQRPESVKQQVTETALITPEFKFRARIRNKQVEEIQAEFYLPKCLSSQEITLDIGEDRILLESTKRGYIFDKFVDYQLNPERARAIFDKSSKMLQLRVPVIPTE</sequence>
<feature type="domain" description="PIH1D1/2/3 CS-like" evidence="5">
    <location>
        <begin position="276"/>
        <end position="351"/>
    </location>
</feature>
<dbReference type="GO" id="GO:0006364">
    <property type="term" value="P:rRNA processing"/>
    <property type="evidence" value="ECO:0007669"/>
    <property type="project" value="TreeGrafter"/>
</dbReference>
<feature type="domain" description="PIH1 N-terminal" evidence="4">
    <location>
        <begin position="49"/>
        <end position="194"/>
    </location>
</feature>
<dbReference type="Pfam" id="PF08190">
    <property type="entry name" value="PIH1"/>
    <property type="match status" value="1"/>
</dbReference>